<keyword evidence="6 7" id="KW-0414">Isoprene biosynthesis</keyword>
<dbReference type="GO" id="GO:0019288">
    <property type="term" value="P:isopentenyl diphosphate biosynthetic process, methylerythritol 4-phosphate pathway"/>
    <property type="evidence" value="ECO:0007669"/>
    <property type="project" value="UniProtKB-UniRule"/>
</dbReference>
<dbReference type="PANTHER" id="PTHR32125:SF4">
    <property type="entry name" value="2-C-METHYL-D-ERYTHRITOL 4-PHOSPHATE CYTIDYLYLTRANSFERASE, CHLOROPLASTIC"/>
    <property type="match status" value="1"/>
</dbReference>
<dbReference type="NCBIfam" id="TIGR00453">
    <property type="entry name" value="ispD"/>
    <property type="match status" value="1"/>
</dbReference>
<dbReference type="InterPro" id="IPR050088">
    <property type="entry name" value="IspD/TarI_cytidylyltransf_bact"/>
</dbReference>
<evidence type="ECO:0000256" key="1">
    <source>
        <dbReference type="ARBA" id="ARBA00001282"/>
    </source>
</evidence>
<dbReference type="Gene3D" id="3.90.550.10">
    <property type="entry name" value="Spore Coat Polysaccharide Biosynthesis Protein SpsA, Chain A"/>
    <property type="match status" value="1"/>
</dbReference>
<dbReference type="RefSeq" id="WP_209705855.1">
    <property type="nucleotide sequence ID" value="NZ_JAFIDA010000001.1"/>
</dbReference>
<evidence type="ECO:0000256" key="2">
    <source>
        <dbReference type="ARBA" id="ARBA00004787"/>
    </source>
</evidence>
<dbReference type="Proteomes" id="UP000675163">
    <property type="component" value="Unassembled WGS sequence"/>
</dbReference>
<comment type="pathway">
    <text evidence="2 7">Isoprenoid biosynthesis; isopentenyl diphosphate biosynthesis via DXP pathway; isopentenyl diphosphate from 1-deoxy-D-xylulose 5-phosphate: step 2/6.</text>
</comment>
<dbReference type="GO" id="GO:0050518">
    <property type="term" value="F:2-C-methyl-D-erythritol 4-phosphate cytidylyltransferase activity"/>
    <property type="evidence" value="ECO:0007669"/>
    <property type="project" value="UniProtKB-UniRule"/>
</dbReference>
<sequence length="250" mass="26240">MSSTEHTPHTMASLGVVLVAAGRGERLGADVPKAFYELHGRALVEFSIAVITSLPHAGHLVIVAPESHAAATLSIVDAVLPETSSWDVSVVAGGRERHESVRFGLAALGEHVDTVLVHDAARPFASAELFERVIAEVRRTGAGVIPAIAVVDTLKRVDEAGVVRETVDRSTLVAVQTPQGFPRDVLESAHSTAQLHGELPTDDAELVQRDGGTVHTVAGELQAHKLTSPGDLPVLEHFLAANAAGIDSRA</sequence>
<dbReference type="InterPro" id="IPR018294">
    <property type="entry name" value="ISPD_synthase_CS"/>
</dbReference>
<gene>
    <name evidence="7" type="primary">ispD</name>
    <name evidence="8" type="ORF">JOF28_002277</name>
</gene>
<comment type="similarity">
    <text evidence="3 7">Belongs to the IspD/TarI cytidylyltransferase family. IspD subfamily.</text>
</comment>
<protein>
    <recommendedName>
        <fullName evidence="7">2-C-methyl-D-erythritol 4-phosphate cytidylyltransferase</fullName>
        <ecNumber evidence="7">2.7.7.60</ecNumber>
    </recommendedName>
    <alternativeName>
        <fullName evidence="7">4-diphosphocytidyl-2C-methyl-D-erythritol synthase</fullName>
    </alternativeName>
    <alternativeName>
        <fullName evidence="7">MEP cytidylyltransferase</fullName>
        <shortName evidence="7">MCT</shortName>
    </alternativeName>
</protein>
<evidence type="ECO:0000256" key="4">
    <source>
        <dbReference type="ARBA" id="ARBA00022679"/>
    </source>
</evidence>
<dbReference type="SUPFAM" id="SSF53448">
    <property type="entry name" value="Nucleotide-diphospho-sugar transferases"/>
    <property type="match status" value="1"/>
</dbReference>
<reference evidence="8" key="1">
    <citation type="submission" date="2021-02" db="EMBL/GenBank/DDBJ databases">
        <title>Sequencing the genomes of 1000 actinobacteria strains.</title>
        <authorList>
            <person name="Klenk H.-P."/>
        </authorList>
    </citation>
    <scope>NUCLEOTIDE SEQUENCE</scope>
    <source>
        <strain evidence="8">DSM 22850</strain>
    </source>
</reference>
<evidence type="ECO:0000313" key="8">
    <source>
        <dbReference type="EMBL" id="MBP1327045.1"/>
    </source>
</evidence>
<comment type="caution">
    <text evidence="8">The sequence shown here is derived from an EMBL/GenBank/DDBJ whole genome shotgun (WGS) entry which is preliminary data.</text>
</comment>
<dbReference type="Pfam" id="PF01128">
    <property type="entry name" value="IspD"/>
    <property type="match status" value="1"/>
</dbReference>
<feature type="site" description="Positions MEP for the nucleophilic attack" evidence="7">
    <location>
        <position position="169"/>
    </location>
</feature>
<evidence type="ECO:0000256" key="6">
    <source>
        <dbReference type="ARBA" id="ARBA00023229"/>
    </source>
</evidence>
<feature type="site" description="Positions MEP for the nucleophilic attack" evidence="7">
    <location>
        <position position="225"/>
    </location>
</feature>
<organism evidence="8 9">
    <name type="scientific">Leucobacter exalbidus</name>
    <dbReference type="NCBI Taxonomy" id="662960"/>
    <lineage>
        <taxon>Bacteria</taxon>
        <taxon>Bacillati</taxon>
        <taxon>Actinomycetota</taxon>
        <taxon>Actinomycetes</taxon>
        <taxon>Micrococcales</taxon>
        <taxon>Microbacteriaceae</taxon>
        <taxon>Leucobacter</taxon>
    </lineage>
</organism>
<dbReference type="InterPro" id="IPR001228">
    <property type="entry name" value="IspD"/>
</dbReference>
<dbReference type="EC" id="2.7.7.60" evidence="7"/>
<evidence type="ECO:0000256" key="5">
    <source>
        <dbReference type="ARBA" id="ARBA00022695"/>
    </source>
</evidence>
<dbReference type="FunFam" id="3.90.550.10:FF:000003">
    <property type="entry name" value="2-C-methyl-D-erythritol 4-phosphate cytidylyltransferase"/>
    <property type="match status" value="1"/>
</dbReference>
<keyword evidence="4 7" id="KW-0808">Transferase</keyword>
<feature type="site" description="Transition state stabilizer" evidence="7">
    <location>
        <position position="26"/>
    </location>
</feature>
<accession>A0A940T1N9</accession>
<dbReference type="HAMAP" id="MF_00108">
    <property type="entry name" value="IspD"/>
    <property type="match status" value="1"/>
</dbReference>
<dbReference type="EMBL" id="JAFIDA010000001">
    <property type="protein sequence ID" value="MBP1327045.1"/>
    <property type="molecule type" value="Genomic_DNA"/>
</dbReference>
<name>A0A940T1N9_9MICO</name>
<evidence type="ECO:0000256" key="7">
    <source>
        <dbReference type="HAMAP-Rule" id="MF_00108"/>
    </source>
</evidence>
<keyword evidence="9" id="KW-1185">Reference proteome</keyword>
<keyword evidence="5 7" id="KW-0548">Nucleotidyltransferase</keyword>
<feature type="site" description="Transition state stabilizer" evidence="7">
    <location>
        <position position="33"/>
    </location>
</feature>
<comment type="catalytic activity">
    <reaction evidence="1 7">
        <text>2-C-methyl-D-erythritol 4-phosphate + CTP + H(+) = 4-CDP-2-C-methyl-D-erythritol + diphosphate</text>
        <dbReference type="Rhea" id="RHEA:13429"/>
        <dbReference type="ChEBI" id="CHEBI:15378"/>
        <dbReference type="ChEBI" id="CHEBI:33019"/>
        <dbReference type="ChEBI" id="CHEBI:37563"/>
        <dbReference type="ChEBI" id="CHEBI:57823"/>
        <dbReference type="ChEBI" id="CHEBI:58262"/>
        <dbReference type="EC" id="2.7.7.60"/>
    </reaction>
</comment>
<comment type="function">
    <text evidence="7">Catalyzes the formation of 4-diphosphocytidyl-2-C-methyl-D-erythritol from CTP and 2-C-methyl-D-erythritol 4-phosphate (MEP).</text>
</comment>
<dbReference type="PANTHER" id="PTHR32125">
    <property type="entry name" value="2-C-METHYL-D-ERYTHRITOL 4-PHOSPHATE CYTIDYLYLTRANSFERASE, CHLOROPLASTIC"/>
    <property type="match status" value="1"/>
</dbReference>
<dbReference type="CDD" id="cd02516">
    <property type="entry name" value="CDP-ME_synthetase"/>
    <property type="match status" value="1"/>
</dbReference>
<dbReference type="PROSITE" id="PS01295">
    <property type="entry name" value="ISPD"/>
    <property type="match status" value="1"/>
</dbReference>
<dbReference type="AlphaFoldDB" id="A0A940T1N9"/>
<dbReference type="InterPro" id="IPR029044">
    <property type="entry name" value="Nucleotide-diphossugar_trans"/>
</dbReference>
<proteinExistence type="inferred from homology"/>
<evidence type="ECO:0000313" key="9">
    <source>
        <dbReference type="Proteomes" id="UP000675163"/>
    </source>
</evidence>
<dbReference type="InterPro" id="IPR034683">
    <property type="entry name" value="IspD/TarI"/>
</dbReference>
<evidence type="ECO:0000256" key="3">
    <source>
        <dbReference type="ARBA" id="ARBA00009789"/>
    </source>
</evidence>